<dbReference type="AlphaFoldDB" id="A0AAQ3SB20"/>
<evidence type="ECO:0000256" key="1">
    <source>
        <dbReference type="SAM" id="Phobius"/>
    </source>
</evidence>
<dbReference type="EMBL" id="CP144700">
    <property type="protein sequence ID" value="WVZ22441.1"/>
    <property type="molecule type" value="Genomic_DNA"/>
</dbReference>
<keyword evidence="1" id="KW-0812">Transmembrane</keyword>
<evidence type="ECO:0000313" key="3">
    <source>
        <dbReference type="Proteomes" id="UP001374535"/>
    </source>
</evidence>
<sequence length="113" mass="13297">MKQIKRSCQEGLIETSKCFNEDIYMNAIQNLITAWHKSLQRLHPFTYFLSSHPFGKAVAICCLTPSCSNVDIPRWRIFWTLFLILLHLFWLVFSLITTIAFLLFLVCPFCRVH</sequence>
<feature type="transmembrane region" description="Helical" evidence="1">
    <location>
        <begin position="78"/>
        <end position="106"/>
    </location>
</feature>
<keyword evidence="1" id="KW-0472">Membrane</keyword>
<keyword evidence="3" id="KW-1185">Reference proteome</keyword>
<proteinExistence type="predicted"/>
<keyword evidence="1" id="KW-1133">Transmembrane helix</keyword>
<name>A0AAQ3SB20_VIGMU</name>
<reference evidence="2 3" key="1">
    <citation type="journal article" date="2023" name="Life. Sci Alliance">
        <title>Evolutionary insights into 3D genome organization and epigenetic landscape of Vigna mungo.</title>
        <authorList>
            <person name="Junaid A."/>
            <person name="Singh B."/>
            <person name="Bhatia S."/>
        </authorList>
    </citation>
    <scope>NUCLEOTIDE SEQUENCE [LARGE SCALE GENOMIC DNA]</scope>
    <source>
        <strain evidence="2">Urdbean</strain>
    </source>
</reference>
<protein>
    <submittedName>
        <fullName evidence="2">Uncharacterized protein</fullName>
    </submittedName>
</protein>
<accession>A0AAQ3SB20</accession>
<evidence type="ECO:0000313" key="2">
    <source>
        <dbReference type="EMBL" id="WVZ22441.1"/>
    </source>
</evidence>
<dbReference type="Proteomes" id="UP001374535">
    <property type="component" value="Chromosome 1"/>
</dbReference>
<gene>
    <name evidence="2" type="ORF">V8G54_000985</name>
</gene>
<organism evidence="2 3">
    <name type="scientific">Vigna mungo</name>
    <name type="common">Black gram</name>
    <name type="synonym">Phaseolus mungo</name>
    <dbReference type="NCBI Taxonomy" id="3915"/>
    <lineage>
        <taxon>Eukaryota</taxon>
        <taxon>Viridiplantae</taxon>
        <taxon>Streptophyta</taxon>
        <taxon>Embryophyta</taxon>
        <taxon>Tracheophyta</taxon>
        <taxon>Spermatophyta</taxon>
        <taxon>Magnoliopsida</taxon>
        <taxon>eudicotyledons</taxon>
        <taxon>Gunneridae</taxon>
        <taxon>Pentapetalae</taxon>
        <taxon>rosids</taxon>
        <taxon>fabids</taxon>
        <taxon>Fabales</taxon>
        <taxon>Fabaceae</taxon>
        <taxon>Papilionoideae</taxon>
        <taxon>50 kb inversion clade</taxon>
        <taxon>NPAAA clade</taxon>
        <taxon>indigoferoid/millettioid clade</taxon>
        <taxon>Phaseoleae</taxon>
        <taxon>Vigna</taxon>
    </lineage>
</organism>